<gene>
    <name evidence="3" type="ORF">GPA10_15890</name>
</gene>
<comment type="caution">
    <text evidence="3">The sequence shown here is derived from an EMBL/GenBank/DDBJ whole genome shotgun (WGS) entry which is preliminary data.</text>
</comment>
<dbReference type="Pfam" id="PF07883">
    <property type="entry name" value="Cupin_2"/>
    <property type="match status" value="1"/>
</dbReference>
<evidence type="ECO:0000313" key="3">
    <source>
        <dbReference type="EMBL" id="MVO86198.1"/>
    </source>
</evidence>
<feature type="domain" description="Cupin type-2" evidence="2">
    <location>
        <begin position="170"/>
        <end position="235"/>
    </location>
</feature>
<proteinExistence type="predicted"/>
<dbReference type="CDD" id="cd02238">
    <property type="entry name" value="cupin_KdgF"/>
    <property type="match status" value="1"/>
</dbReference>
<dbReference type="PANTHER" id="PTHR40112">
    <property type="entry name" value="H2HPP ISOMERASE"/>
    <property type="match status" value="1"/>
</dbReference>
<dbReference type="EMBL" id="WPNZ01000008">
    <property type="protein sequence ID" value="MVO86198.1"/>
    <property type="molecule type" value="Genomic_DNA"/>
</dbReference>
<dbReference type="InterPro" id="IPR011051">
    <property type="entry name" value="RmlC_Cupin_sf"/>
</dbReference>
<sequence>MSVFRRQPRCPALPPRCLPNRCGSMQPAIPADFRSTRGSGERTHNSVCRPPDPDCPAYEDDRSDCQGTCRIPFDERQLRPESWPGVLLPGHPALRFLPGSADGRSLCDHPGSCSGSTFFAHFTPPVLLCTDRRSIKMAAKKYRSGTSVIADMFPKGQVEFLHGDSMTVTLWQFEQGGDVPSHRHPHEQIVHCLEGIFEVTVDGEAVVLESGDSVIIPGGVEHAAHARTAARGIDVFHPVREDYRR</sequence>
<organism evidence="3 4">
    <name type="scientific">Streptomyces typhae</name>
    <dbReference type="NCBI Taxonomy" id="2681492"/>
    <lineage>
        <taxon>Bacteria</taxon>
        <taxon>Bacillati</taxon>
        <taxon>Actinomycetota</taxon>
        <taxon>Actinomycetes</taxon>
        <taxon>Kitasatosporales</taxon>
        <taxon>Streptomycetaceae</taxon>
        <taxon>Streptomyces</taxon>
    </lineage>
</organism>
<feature type="region of interest" description="Disordered" evidence="1">
    <location>
        <begin position="28"/>
        <end position="47"/>
    </location>
</feature>
<dbReference type="InterPro" id="IPR014710">
    <property type="entry name" value="RmlC-like_jellyroll"/>
</dbReference>
<keyword evidence="4" id="KW-1185">Reference proteome</keyword>
<evidence type="ECO:0000256" key="1">
    <source>
        <dbReference type="SAM" id="MobiDB-lite"/>
    </source>
</evidence>
<dbReference type="InterPro" id="IPR052535">
    <property type="entry name" value="Bacilysin_H2HPP_isomerase"/>
</dbReference>
<dbReference type="PANTHER" id="PTHR40112:SF1">
    <property type="entry name" value="H2HPP ISOMERASE"/>
    <property type="match status" value="1"/>
</dbReference>
<evidence type="ECO:0000259" key="2">
    <source>
        <dbReference type="Pfam" id="PF07883"/>
    </source>
</evidence>
<evidence type="ECO:0000313" key="4">
    <source>
        <dbReference type="Proteomes" id="UP000483802"/>
    </source>
</evidence>
<accession>A0A6L6WWS8</accession>
<dbReference type="AlphaFoldDB" id="A0A6L6WWS8"/>
<dbReference type="SUPFAM" id="SSF51182">
    <property type="entry name" value="RmlC-like cupins"/>
    <property type="match status" value="1"/>
</dbReference>
<dbReference type="Gene3D" id="2.60.120.10">
    <property type="entry name" value="Jelly Rolls"/>
    <property type="match status" value="1"/>
</dbReference>
<name>A0A6L6WWS8_9ACTN</name>
<dbReference type="InterPro" id="IPR013096">
    <property type="entry name" value="Cupin_2"/>
</dbReference>
<reference evidence="3 4" key="1">
    <citation type="submission" date="2019-11" db="EMBL/GenBank/DDBJ databases">
        <title>Streptomyces typhae sp. nov., a novel endophytic actinomycete isolated from the root of cattail pollen (Typha angustifolia L.).</title>
        <authorList>
            <person name="Peng C."/>
        </authorList>
    </citation>
    <scope>NUCLEOTIDE SEQUENCE [LARGE SCALE GENOMIC DNA]</scope>
    <source>
        <strain evidence="4">p1417</strain>
    </source>
</reference>
<dbReference type="Proteomes" id="UP000483802">
    <property type="component" value="Unassembled WGS sequence"/>
</dbReference>
<protein>
    <submittedName>
        <fullName evidence="3">Cupin domain-containing protein</fullName>
    </submittedName>
</protein>